<evidence type="ECO:0000313" key="2">
    <source>
        <dbReference type="Proteomes" id="UP001158576"/>
    </source>
</evidence>
<dbReference type="Proteomes" id="UP001158576">
    <property type="component" value="Chromosome 2"/>
</dbReference>
<proteinExistence type="predicted"/>
<organism evidence="1 2">
    <name type="scientific">Oikopleura dioica</name>
    <name type="common">Tunicate</name>
    <dbReference type="NCBI Taxonomy" id="34765"/>
    <lineage>
        <taxon>Eukaryota</taxon>
        <taxon>Metazoa</taxon>
        <taxon>Chordata</taxon>
        <taxon>Tunicata</taxon>
        <taxon>Appendicularia</taxon>
        <taxon>Copelata</taxon>
        <taxon>Oikopleuridae</taxon>
        <taxon>Oikopleura</taxon>
    </lineage>
</organism>
<evidence type="ECO:0000313" key="1">
    <source>
        <dbReference type="EMBL" id="CAG5112650.1"/>
    </source>
</evidence>
<reference evidence="1 2" key="1">
    <citation type="submission" date="2021-04" db="EMBL/GenBank/DDBJ databases">
        <authorList>
            <person name="Bliznina A."/>
        </authorList>
    </citation>
    <scope>NUCLEOTIDE SEQUENCE [LARGE SCALE GENOMIC DNA]</scope>
</reference>
<accession>A0ABN7T7U0</accession>
<gene>
    <name evidence="1" type="ORF">OKIOD_LOCUS15606</name>
</gene>
<protein>
    <submittedName>
        <fullName evidence="1">Oidioi.mRNA.OKI2018_I69.chr2.g6841.t1.cds</fullName>
    </submittedName>
</protein>
<sequence>MTSLIERVEEIVPKWQRGQMSKHHRVLPVLYNMAGKNTKVGTPTLPEAMKTAVAKMAPDRHVANRVIILVSAMYRSADIQAVKEIVQEEGIGLISVGLDGSVGAMKPLKGYDVTQIRELNGIREQVEQLLQGRGRLIRRQVDFSMNRGTLRRSSSTELENIADLTHLQEVTTEAEE</sequence>
<name>A0ABN7T7U0_OIKDI</name>
<dbReference type="EMBL" id="OU015567">
    <property type="protein sequence ID" value="CAG5112650.1"/>
    <property type="molecule type" value="Genomic_DNA"/>
</dbReference>
<keyword evidence="2" id="KW-1185">Reference proteome</keyword>